<accession>A0ACB8QQI8</accession>
<keyword evidence="2" id="KW-1185">Reference proteome</keyword>
<evidence type="ECO:0000313" key="1">
    <source>
        <dbReference type="EMBL" id="KAI0034136.1"/>
    </source>
</evidence>
<comment type="caution">
    <text evidence="1">The sequence shown here is derived from an EMBL/GenBank/DDBJ whole genome shotgun (WGS) entry which is preliminary data.</text>
</comment>
<sequence>MDSLFGKPADTVDFGGEADYAAYEWFKEPPPQRPPQKPAEVYVPQQNVIEQNEALDFALKAAANVLYGRFKQYGQLGVLAWCAEFEEMITTIKKLGLDGNMFVSTRAAALGACKEILSLDCLVEIKMQIILIHLMSMISRLRRFLDPDPIKPYEDYPPVNFPLDPSSYEQAPMPGGMPMGSPGMR</sequence>
<proteinExistence type="predicted"/>
<protein>
    <submittedName>
        <fullName evidence="1">Uncharacterized protein</fullName>
    </submittedName>
</protein>
<reference evidence="1" key="2">
    <citation type="journal article" date="2022" name="New Phytol.">
        <title>Evolutionary transition to the ectomycorrhizal habit in the genomes of a hyperdiverse lineage of mushroom-forming fungi.</title>
        <authorList>
            <person name="Looney B."/>
            <person name="Miyauchi S."/>
            <person name="Morin E."/>
            <person name="Drula E."/>
            <person name="Courty P.E."/>
            <person name="Kohler A."/>
            <person name="Kuo A."/>
            <person name="LaButti K."/>
            <person name="Pangilinan J."/>
            <person name="Lipzen A."/>
            <person name="Riley R."/>
            <person name="Andreopoulos W."/>
            <person name="He G."/>
            <person name="Johnson J."/>
            <person name="Nolan M."/>
            <person name="Tritt A."/>
            <person name="Barry K.W."/>
            <person name="Grigoriev I.V."/>
            <person name="Nagy L.G."/>
            <person name="Hibbett D."/>
            <person name="Henrissat B."/>
            <person name="Matheny P.B."/>
            <person name="Labbe J."/>
            <person name="Martin F.M."/>
        </authorList>
    </citation>
    <scope>NUCLEOTIDE SEQUENCE</scope>
    <source>
        <strain evidence="1">EC-137</strain>
    </source>
</reference>
<dbReference type="EMBL" id="MU273505">
    <property type="protein sequence ID" value="KAI0034136.1"/>
    <property type="molecule type" value="Genomic_DNA"/>
</dbReference>
<dbReference type="Proteomes" id="UP000814128">
    <property type="component" value="Unassembled WGS sequence"/>
</dbReference>
<evidence type="ECO:0000313" key="2">
    <source>
        <dbReference type="Proteomes" id="UP000814128"/>
    </source>
</evidence>
<reference evidence="1" key="1">
    <citation type="submission" date="2021-02" db="EMBL/GenBank/DDBJ databases">
        <authorList>
            <consortium name="DOE Joint Genome Institute"/>
            <person name="Ahrendt S."/>
            <person name="Looney B.P."/>
            <person name="Miyauchi S."/>
            <person name="Morin E."/>
            <person name="Drula E."/>
            <person name="Courty P.E."/>
            <person name="Chicoki N."/>
            <person name="Fauchery L."/>
            <person name="Kohler A."/>
            <person name="Kuo A."/>
            <person name="Labutti K."/>
            <person name="Pangilinan J."/>
            <person name="Lipzen A."/>
            <person name="Riley R."/>
            <person name="Andreopoulos W."/>
            <person name="He G."/>
            <person name="Johnson J."/>
            <person name="Barry K.W."/>
            <person name="Grigoriev I.V."/>
            <person name="Nagy L."/>
            <person name="Hibbett D."/>
            <person name="Henrissat B."/>
            <person name="Matheny P.B."/>
            <person name="Labbe J."/>
            <person name="Martin F."/>
        </authorList>
    </citation>
    <scope>NUCLEOTIDE SEQUENCE</scope>
    <source>
        <strain evidence="1">EC-137</strain>
    </source>
</reference>
<gene>
    <name evidence="1" type="ORF">K488DRAFT_77403</name>
</gene>
<organism evidence="1 2">
    <name type="scientific">Vararia minispora EC-137</name>
    <dbReference type="NCBI Taxonomy" id="1314806"/>
    <lineage>
        <taxon>Eukaryota</taxon>
        <taxon>Fungi</taxon>
        <taxon>Dikarya</taxon>
        <taxon>Basidiomycota</taxon>
        <taxon>Agaricomycotina</taxon>
        <taxon>Agaricomycetes</taxon>
        <taxon>Russulales</taxon>
        <taxon>Lachnocladiaceae</taxon>
        <taxon>Vararia</taxon>
    </lineage>
</organism>
<name>A0ACB8QQI8_9AGAM</name>